<evidence type="ECO:0000313" key="3">
    <source>
        <dbReference type="Proteomes" id="UP000277952"/>
    </source>
</evidence>
<name>A0A3M2WJ30_PSEA0</name>
<dbReference type="AlphaFoldDB" id="A0A3M2WJ30"/>
<feature type="region of interest" description="Disordered" evidence="1">
    <location>
        <begin position="32"/>
        <end position="54"/>
    </location>
</feature>
<evidence type="ECO:0000256" key="1">
    <source>
        <dbReference type="SAM" id="MobiDB-lite"/>
    </source>
</evidence>
<dbReference type="Proteomes" id="UP000277952">
    <property type="component" value="Unassembled WGS sequence"/>
</dbReference>
<evidence type="ECO:0000313" key="2">
    <source>
        <dbReference type="EMBL" id="RML51546.1"/>
    </source>
</evidence>
<sequence length="94" mass="10685">MTAFTDSPVLTGGRLSVLCRQVLRHRREASPGFNFKQPVDQRIKHPPQPAGSQTQIERVRQFGRVIAEVFVVHRRCPLLKATLRFYQDGSSNVV</sequence>
<reference evidence="2 3" key="1">
    <citation type="submission" date="2018-08" db="EMBL/GenBank/DDBJ databases">
        <title>Recombination of ecologically and evolutionarily significant loci maintains genetic cohesion in the Pseudomonas syringae species complex.</title>
        <authorList>
            <person name="Dillon M."/>
            <person name="Thakur S."/>
            <person name="Almeida R.N.D."/>
            <person name="Weir B.S."/>
            <person name="Guttman D.S."/>
        </authorList>
    </citation>
    <scope>NUCLEOTIDE SEQUENCE [LARGE SCALE GENOMIC DNA]</scope>
    <source>
        <strain evidence="2 3">19322</strain>
    </source>
</reference>
<dbReference type="EMBL" id="RBNS01000215">
    <property type="protein sequence ID" value="RML51546.1"/>
    <property type="molecule type" value="Genomic_DNA"/>
</dbReference>
<accession>A0A3M2WJ30</accession>
<protein>
    <submittedName>
        <fullName evidence="2">Uncharacterized protein</fullName>
    </submittedName>
</protein>
<gene>
    <name evidence="2" type="ORF">ALQ94_102154</name>
</gene>
<organism evidence="2 3">
    <name type="scientific">Pseudomonas amygdali pv. morsprunorum</name>
    <dbReference type="NCBI Taxonomy" id="129138"/>
    <lineage>
        <taxon>Bacteria</taxon>
        <taxon>Pseudomonadati</taxon>
        <taxon>Pseudomonadota</taxon>
        <taxon>Gammaproteobacteria</taxon>
        <taxon>Pseudomonadales</taxon>
        <taxon>Pseudomonadaceae</taxon>
        <taxon>Pseudomonas</taxon>
        <taxon>Pseudomonas amygdali</taxon>
    </lineage>
</organism>
<proteinExistence type="predicted"/>
<comment type="caution">
    <text evidence="2">The sequence shown here is derived from an EMBL/GenBank/DDBJ whole genome shotgun (WGS) entry which is preliminary data.</text>
</comment>